<feature type="transmembrane region" description="Helical" evidence="4">
    <location>
        <begin position="112"/>
        <end position="136"/>
    </location>
</feature>
<keyword evidence="3 4" id="KW-0472">Membrane</keyword>
<dbReference type="InterPro" id="IPR050327">
    <property type="entry name" value="Proton-linked_MCT"/>
</dbReference>
<dbReference type="RefSeq" id="WP_274106755.1">
    <property type="nucleotide sequence ID" value="NZ_JAPCKI010000001.1"/>
</dbReference>
<comment type="caution">
    <text evidence="6">The sequence shown here is derived from an EMBL/GenBank/DDBJ whole genome shotgun (WGS) entry which is preliminary data.</text>
</comment>
<dbReference type="PANTHER" id="PTHR11360">
    <property type="entry name" value="MONOCARBOXYLATE TRANSPORTER"/>
    <property type="match status" value="1"/>
</dbReference>
<feature type="transmembrane region" description="Helical" evidence="4">
    <location>
        <begin position="244"/>
        <end position="263"/>
    </location>
</feature>
<proteinExistence type="predicted"/>
<feature type="transmembrane region" description="Helical" evidence="4">
    <location>
        <begin position="336"/>
        <end position="357"/>
    </location>
</feature>
<feature type="transmembrane region" description="Helical" evidence="4">
    <location>
        <begin position="399"/>
        <end position="422"/>
    </location>
</feature>
<feature type="transmembrane region" description="Helical" evidence="4">
    <location>
        <begin position="62"/>
        <end position="80"/>
    </location>
</feature>
<feature type="domain" description="Major facilitator superfamily (MFS) profile" evidence="5">
    <location>
        <begin position="24"/>
        <end position="425"/>
    </location>
</feature>
<feature type="transmembrane region" description="Helical" evidence="4">
    <location>
        <begin position="26"/>
        <end position="50"/>
    </location>
</feature>
<keyword evidence="7" id="KW-1185">Reference proteome</keyword>
<dbReference type="EMBL" id="JAPCKI010000001">
    <property type="protein sequence ID" value="MDD2176254.1"/>
    <property type="molecule type" value="Genomic_DNA"/>
</dbReference>
<gene>
    <name evidence="6" type="ORF">OIN59_02350</name>
</gene>
<dbReference type="InterPro" id="IPR036259">
    <property type="entry name" value="MFS_trans_sf"/>
</dbReference>
<feature type="transmembrane region" description="Helical" evidence="4">
    <location>
        <begin position="283"/>
        <end position="300"/>
    </location>
</feature>
<feature type="transmembrane region" description="Helical" evidence="4">
    <location>
        <begin position="312"/>
        <end position="330"/>
    </location>
</feature>
<evidence type="ECO:0000256" key="1">
    <source>
        <dbReference type="ARBA" id="ARBA00022692"/>
    </source>
</evidence>
<evidence type="ECO:0000256" key="2">
    <source>
        <dbReference type="ARBA" id="ARBA00022989"/>
    </source>
</evidence>
<keyword evidence="1 4" id="KW-0812">Transmembrane</keyword>
<protein>
    <submittedName>
        <fullName evidence="6">MFS transporter</fullName>
    </submittedName>
</protein>
<dbReference type="CDD" id="cd17355">
    <property type="entry name" value="MFS_YcxA_like"/>
    <property type="match status" value="1"/>
</dbReference>
<dbReference type="PROSITE" id="PS50850">
    <property type="entry name" value="MFS"/>
    <property type="match status" value="1"/>
</dbReference>
<dbReference type="InterPro" id="IPR011701">
    <property type="entry name" value="MFS"/>
</dbReference>
<evidence type="ECO:0000259" key="5">
    <source>
        <dbReference type="PROSITE" id="PS50850"/>
    </source>
</evidence>
<reference evidence="6" key="1">
    <citation type="submission" date="2022-10" db="EMBL/GenBank/DDBJ databases">
        <title>Description of microaerobic benzene degrading bacteria.</title>
        <authorList>
            <person name="Bedics A."/>
            <person name="Tancsics A."/>
            <person name="Banerjee S."/>
        </authorList>
    </citation>
    <scope>NUCLEOTIDE SEQUENCE</scope>
    <source>
        <strain evidence="6">D2M1</strain>
    </source>
</reference>
<dbReference type="Gene3D" id="1.20.1250.20">
    <property type="entry name" value="MFS general substrate transporter like domains"/>
    <property type="match status" value="2"/>
</dbReference>
<accession>A0ABT5RRD6</accession>
<dbReference type="PANTHER" id="PTHR11360:SF290">
    <property type="entry name" value="MONOCARBOXYLATE MFS PERMEASE"/>
    <property type="match status" value="1"/>
</dbReference>
<sequence length="439" mass="46097">MPNTSSSRPAAAPASLIDSPQAAWRLLTTLGLVVLGNSSMYVVSVVLPAVQAEFSVGRADASLPYTLMMVCLGLGGIWTGRMADRHGLMPVLCVGAVAVCGGFVWAGLSGSIWIFGLAHGLMGLIGSSATFAPLMADTALWWNKRRGIAVAICASGNYIAGALWPPIVQHGIELIGWRQTYVLLGLVCGVGMLLLALRMRQRAPVAQMDAAPSAPAASARGVASGAAPLPLSLDRSRPFGLRPVHAQLLLCVAGVACCVAMAMPQVHIVAYCTDLGFGAARGAEMLSLMLACGIVSRLVSGVICDRIGGVRTLLLGSALQGVGLALFLPFDGLVPLYVISAMFGLFQGGIVPAYAIIIREYFAPQEAGARVGAVIMATLIGMALGGWMSGWIFDVTGSYQAAFINGMGWNLLNLSIVGWLYWRVRYQRAVTARPQHSPW</sequence>
<name>A0ABT5RRD6_9BURK</name>
<feature type="transmembrane region" description="Helical" evidence="4">
    <location>
        <begin position="369"/>
        <end position="393"/>
    </location>
</feature>
<dbReference type="InterPro" id="IPR020846">
    <property type="entry name" value="MFS_dom"/>
</dbReference>
<feature type="transmembrane region" description="Helical" evidence="4">
    <location>
        <begin position="148"/>
        <end position="167"/>
    </location>
</feature>
<feature type="transmembrane region" description="Helical" evidence="4">
    <location>
        <begin position="87"/>
        <end position="106"/>
    </location>
</feature>
<evidence type="ECO:0000256" key="4">
    <source>
        <dbReference type="SAM" id="Phobius"/>
    </source>
</evidence>
<evidence type="ECO:0000256" key="3">
    <source>
        <dbReference type="ARBA" id="ARBA00023136"/>
    </source>
</evidence>
<evidence type="ECO:0000313" key="7">
    <source>
        <dbReference type="Proteomes" id="UP001148932"/>
    </source>
</evidence>
<evidence type="ECO:0000313" key="6">
    <source>
        <dbReference type="EMBL" id="MDD2176254.1"/>
    </source>
</evidence>
<dbReference type="Proteomes" id="UP001148932">
    <property type="component" value="Unassembled WGS sequence"/>
</dbReference>
<feature type="transmembrane region" description="Helical" evidence="4">
    <location>
        <begin position="179"/>
        <end position="197"/>
    </location>
</feature>
<dbReference type="Pfam" id="PF07690">
    <property type="entry name" value="MFS_1"/>
    <property type="match status" value="1"/>
</dbReference>
<dbReference type="SUPFAM" id="SSF103473">
    <property type="entry name" value="MFS general substrate transporter"/>
    <property type="match status" value="1"/>
</dbReference>
<keyword evidence="2 4" id="KW-1133">Transmembrane helix</keyword>
<organism evidence="6 7">
    <name type="scientific">Acidovorax benzenivorans</name>
    <dbReference type="NCBI Taxonomy" id="2987520"/>
    <lineage>
        <taxon>Bacteria</taxon>
        <taxon>Pseudomonadati</taxon>
        <taxon>Pseudomonadota</taxon>
        <taxon>Betaproteobacteria</taxon>
        <taxon>Burkholderiales</taxon>
        <taxon>Comamonadaceae</taxon>
        <taxon>Acidovorax</taxon>
    </lineage>
</organism>